<evidence type="ECO:0000313" key="4">
    <source>
        <dbReference type="Proteomes" id="UP000184749"/>
    </source>
</evidence>
<accession>A0A1L5NM50</accession>
<dbReference type="Pfam" id="PF03929">
    <property type="entry name" value="PepSY_TM"/>
    <property type="match status" value="1"/>
</dbReference>
<organism evidence="3 4">
    <name type="scientific">Rhizobium gallicum</name>
    <dbReference type="NCBI Taxonomy" id="56730"/>
    <lineage>
        <taxon>Bacteria</taxon>
        <taxon>Pseudomonadati</taxon>
        <taxon>Pseudomonadota</taxon>
        <taxon>Alphaproteobacteria</taxon>
        <taxon>Hyphomicrobiales</taxon>
        <taxon>Rhizobiaceae</taxon>
        <taxon>Rhizobium/Agrobacterium group</taxon>
        <taxon>Rhizobium</taxon>
    </lineage>
</organism>
<dbReference type="OrthoDB" id="9791166at2"/>
<feature type="transmembrane region" description="Helical" evidence="1">
    <location>
        <begin position="375"/>
        <end position="396"/>
    </location>
</feature>
<keyword evidence="1" id="KW-1133">Transmembrane helix</keyword>
<feature type="transmembrane region" description="Helical" evidence="1">
    <location>
        <begin position="416"/>
        <end position="443"/>
    </location>
</feature>
<sequence>MSEITLGREGTGAAVRSVSDLYRAVWRWHFYAGLLVLPFMITLAITGALYLFKNELDAVIHADLKQVDVGENVQAVSPSSMVAAAMAAYPGTAIKFTDPATPSSSAEITVNTPVEGKLAVYVDPYSGKVLGSLPDRGTIMWTIRYLHSLKYFGSLTRALIEIAGGWSILLVGTGIYLWWPRKQTGGVLSVRGTPKRRVFWRDTHAVTGIFVGFFIVFLAITGMPWSGVWGAKVNEWANGNNFGYPVGVRVAVPMSDEHLDHVAKTSWSLEQAQVPQSPEHAHGTTPITFDEAVATLERLGLHSGYALNIPTEPTGVYTGSVYPNDLSQQRVVHIDQYSGEPLIDMSFADYGPLGKWLEWGINVHMGQEFGLANQVVLLLACVAIVVLAVSAGVMWWKRRPAGSLGVPPMPADKRVIGGLLAILIVGGLVFPLVGISLVIILTLDWVYTRLKSRQIP</sequence>
<dbReference type="Proteomes" id="UP000184749">
    <property type="component" value="Chromosome"/>
</dbReference>
<protein>
    <submittedName>
        <fullName evidence="3">PepSY domain-containing protein</fullName>
    </submittedName>
</protein>
<feature type="transmembrane region" description="Helical" evidence="1">
    <location>
        <begin position="158"/>
        <end position="179"/>
    </location>
</feature>
<feature type="transmembrane region" description="Helical" evidence="1">
    <location>
        <begin position="199"/>
        <end position="220"/>
    </location>
</feature>
<feature type="transmembrane region" description="Helical" evidence="1">
    <location>
        <begin position="28"/>
        <end position="52"/>
    </location>
</feature>
<keyword evidence="1" id="KW-0812">Transmembrane</keyword>
<evidence type="ECO:0000313" key="3">
    <source>
        <dbReference type="EMBL" id="APO68958.1"/>
    </source>
</evidence>
<keyword evidence="1" id="KW-0472">Membrane</keyword>
<dbReference type="STRING" id="56730.IE4872_CH03358"/>
<evidence type="ECO:0000256" key="1">
    <source>
        <dbReference type="SAM" id="Phobius"/>
    </source>
</evidence>
<reference evidence="3 4" key="1">
    <citation type="submission" date="2016-09" db="EMBL/GenBank/DDBJ databases">
        <title>The complete genome sequences of Rhizobium gallicum, symbiovars gallicum and phaseoli, symbionts associated to common bean (Phaseolus vulgaris).</title>
        <authorList>
            <person name="Bustos P."/>
            <person name="Santamaria R.I."/>
            <person name="Perez-Carrascal O.M."/>
            <person name="Juarez S."/>
            <person name="Lozano L."/>
            <person name="Martinez-Flores I."/>
            <person name="Martinez-Romero E."/>
            <person name="Cevallos M."/>
            <person name="Romero D."/>
            <person name="Davila G."/>
            <person name="Gonzalez V."/>
        </authorList>
    </citation>
    <scope>NUCLEOTIDE SEQUENCE [LARGE SCALE GENOMIC DNA]</scope>
    <source>
        <strain evidence="3 4">IE4872</strain>
    </source>
</reference>
<name>A0A1L5NM50_9HYPH</name>
<dbReference type="AlphaFoldDB" id="A0A1L5NM50"/>
<dbReference type="InterPro" id="IPR005625">
    <property type="entry name" value="PepSY-ass_TM"/>
</dbReference>
<gene>
    <name evidence="3" type="ORF">IE4872_CH03358</name>
</gene>
<dbReference type="PANTHER" id="PTHR34219">
    <property type="entry name" value="IRON-REGULATED INNER MEMBRANE PROTEIN-RELATED"/>
    <property type="match status" value="1"/>
</dbReference>
<proteinExistence type="predicted"/>
<dbReference type="InterPro" id="IPR025711">
    <property type="entry name" value="PepSY"/>
</dbReference>
<dbReference type="PANTHER" id="PTHR34219:SF1">
    <property type="entry name" value="PEPSY DOMAIN-CONTAINING PROTEIN"/>
    <property type="match status" value="1"/>
</dbReference>
<dbReference type="EMBL" id="CP017101">
    <property type="protein sequence ID" value="APO68958.1"/>
    <property type="molecule type" value="Genomic_DNA"/>
</dbReference>
<feature type="domain" description="PepSY" evidence="2">
    <location>
        <begin position="76"/>
        <end position="132"/>
    </location>
</feature>
<dbReference type="Pfam" id="PF03413">
    <property type="entry name" value="PepSY"/>
    <property type="match status" value="1"/>
</dbReference>
<evidence type="ECO:0000259" key="2">
    <source>
        <dbReference type="Pfam" id="PF03413"/>
    </source>
</evidence>
<dbReference type="RefSeq" id="WP_074069497.1">
    <property type="nucleotide sequence ID" value="NZ_CP017101.1"/>
</dbReference>